<dbReference type="InterPro" id="IPR025349">
    <property type="entry name" value="DUF4253"/>
</dbReference>
<keyword evidence="4" id="KW-1185">Reference proteome</keyword>
<proteinExistence type="predicted"/>
<dbReference type="Proteomes" id="UP000432015">
    <property type="component" value="Unassembled WGS sequence"/>
</dbReference>
<evidence type="ECO:0000256" key="1">
    <source>
        <dbReference type="SAM" id="MobiDB-lite"/>
    </source>
</evidence>
<protein>
    <submittedName>
        <fullName evidence="3">DUF4253 domain-containing protein</fullName>
    </submittedName>
</protein>
<feature type="domain" description="DUF4253" evidence="2">
    <location>
        <begin position="177"/>
        <end position="287"/>
    </location>
</feature>
<dbReference type="EMBL" id="WOFH01000008">
    <property type="protein sequence ID" value="MUN39547.1"/>
    <property type="molecule type" value="Genomic_DNA"/>
</dbReference>
<sequence>MVWRVNAGNSVGSELALLSGQAIEGVDLEAVLPPGRLIKADEGEGEVSLWLSSTAPAVELWTALYRLRGRTGLWPLLLAPLAHGKEFRPWASGELFPEQFTSPEDHDPNDVLEAWWQAYAETDQDDQELPGGERGAVTAPYGRRWPGLAPNTTSQGEPGSFAIGYAQQLTGRLSSLRLGLAAARRGSDALVSVGWSGPLNHTNDTAEIASVVRGWEDRFGVRVVGVGFADLYLSVSAPPSTHQEALRIAAEHFAFCPDNIQQNNGPAILASYAERLIGLNAWHFWWD</sequence>
<dbReference type="AlphaFoldDB" id="A0A7K1L548"/>
<name>A0A7K1L548_9ACTN</name>
<evidence type="ECO:0000313" key="4">
    <source>
        <dbReference type="Proteomes" id="UP000432015"/>
    </source>
</evidence>
<gene>
    <name evidence="3" type="ORF">GNZ18_23535</name>
</gene>
<evidence type="ECO:0000259" key="2">
    <source>
        <dbReference type="Pfam" id="PF14062"/>
    </source>
</evidence>
<dbReference type="Pfam" id="PF14062">
    <property type="entry name" value="DUF4253"/>
    <property type="match status" value="1"/>
</dbReference>
<comment type="caution">
    <text evidence="3">The sequence shown here is derived from an EMBL/GenBank/DDBJ whole genome shotgun (WGS) entry which is preliminary data.</text>
</comment>
<reference evidence="3 4" key="1">
    <citation type="submission" date="2019-11" db="EMBL/GenBank/DDBJ databases">
        <authorList>
            <person name="Cao P."/>
        </authorList>
    </citation>
    <scope>NUCLEOTIDE SEQUENCE [LARGE SCALE GENOMIC DNA]</scope>
    <source>
        <strain evidence="3 4">NEAU-AAG5</strain>
    </source>
</reference>
<evidence type="ECO:0000313" key="3">
    <source>
        <dbReference type="EMBL" id="MUN39547.1"/>
    </source>
</evidence>
<organism evidence="3 4">
    <name type="scientific">Actinomadura litoris</name>
    <dbReference type="NCBI Taxonomy" id="2678616"/>
    <lineage>
        <taxon>Bacteria</taxon>
        <taxon>Bacillati</taxon>
        <taxon>Actinomycetota</taxon>
        <taxon>Actinomycetes</taxon>
        <taxon>Streptosporangiales</taxon>
        <taxon>Thermomonosporaceae</taxon>
        <taxon>Actinomadura</taxon>
    </lineage>
</organism>
<accession>A0A7K1L548</accession>
<dbReference type="RefSeq" id="WP_156218693.1">
    <property type="nucleotide sequence ID" value="NZ_WOFH01000008.1"/>
</dbReference>
<feature type="region of interest" description="Disordered" evidence="1">
    <location>
        <begin position="124"/>
        <end position="159"/>
    </location>
</feature>